<dbReference type="RefSeq" id="XP_013887044.1">
    <property type="nucleotide sequence ID" value="XM_014031590.1"/>
</dbReference>
<evidence type="ECO:0000256" key="1">
    <source>
        <dbReference type="SAM" id="MobiDB-lite"/>
    </source>
</evidence>
<name>A0A2I4D4B4_AUSLI</name>
<evidence type="ECO:0000313" key="4">
    <source>
        <dbReference type="RefSeq" id="XP_013887044.1"/>
    </source>
</evidence>
<reference evidence="4" key="1">
    <citation type="submission" date="2025-08" db="UniProtKB">
        <authorList>
            <consortium name="RefSeq"/>
        </authorList>
    </citation>
    <scope>IDENTIFICATION</scope>
    <source>
        <strain evidence="4">Quisiro</strain>
        <tissue evidence="4">Liver</tissue>
    </source>
</reference>
<dbReference type="AlphaFoldDB" id="A0A2I4D4B4"/>
<dbReference type="PANTHER" id="PTHR22306">
    <property type="entry name" value="CHROMOSOME 7 OPEN READING FRAME 50"/>
    <property type="match status" value="1"/>
</dbReference>
<dbReference type="InterPro" id="IPR019327">
    <property type="entry name" value="WKF"/>
</dbReference>
<feature type="region of interest" description="Disordered" evidence="1">
    <location>
        <begin position="1"/>
        <end position="140"/>
    </location>
</feature>
<proteinExistence type="predicted"/>
<protein>
    <submittedName>
        <fullName evidence="4">Protein cholesin</fullName>
    </submittedName>
</protein>
<dbReference type="CTD" id="84310"/>
<dbReference type="InParanoid" id="A0A2I4D4B4"/>
<sequence length="239" mass="27768">MMVKDKSLKPNSNPLKRNKSSNDFPEFAEDQMETKRKNKRKHVTSEEAVEQIHLVTKSAGDKKCKKNKREKTRSKQTENPDPSSCSEETQEPEGGEDAEQDLSPEEKRVLERKMKKIRKKEEKRRLREEGQTLVKPQVTGPSASKQALDYLTCWAEKRSEWKFQKTRQTWLLQHMFDSEKIPDEKFSVLLQYLEGLCGRAKETTVQKAVSVVEDSGQEMEDSDVQQRAQRAREVIQLLS</sequence>
<gene>
    <name evidence="4" type="primary">chlsn</name>
</gene>
<dbReference type="PANTHER" id="PTHR22306:SF2">
    <property type="entry name" value="CHROMOSOME 7 OPEN READING FRAME 50"/>
    <property type="match status" value="1"/>
</dbReference>
<feature type="compositionally biased region" description="Basic and acidic residues" evidence="1">
    <location>
        <begin position="119"/>
        <end position="130"/>
    </location>
</feature>
<keyword evidence="3" id="KW-1185">Reference proteome</keyword>
<dbReference type="STRING" id="52670.A0A2I4D4B4"/>
<dbReference type="Pfam" id="PF10180">
    <property type="entry name" value="WKF"/>
    <property type="match status" value="1"/>
</dbReference>
<evidence type="ECO:0000313" key="3">
    <source>
        <dbReference type="Proteomes" id="UP000192220"/>
    </source>
</evidence>
<organism evidence="3 4">
    <name type="scientific">Austrofundulus limnaeus</name>
    <name type="common">Annual killifish</name>
    <dbReference type="NCBI Taxonomy" id="52670"/>
    <lineage>
        <taxon>Eukaryota</taxon>
        <taxon>Metazoa</taxon>
        <taxon>Chordata</taxon>
        <taxon>Craniata</taxon>
        <taxon>Vertebrata</taxon>
        <taxon>Euteleostomi</taxon>
        <taxon>Actinopterygii</taxon>
        <taxon>Neopterygii</taxon>
        <taxon>Teleostei</taxon>
        <taxon>Neoteleostei</taxon>
        <taxon>Acanthomorphata</taxon>
        <taxon>Ovalentaria</taxon>
        <taxon>Atherinomorphae</taxon>
        <taxon>Cyprinodontiformes</taxon>
        <taxon>Rivulidae</taxon>
        <taxon>Austrofundulus</taxon>
    </lineage>
</organism>
<feature type="compositionally biased region" description="Basic residues" evidence="1">
    <location>
        <begin position="63"/>
        <end position="72"/>
    </location>
</feature>
<feature type="domain" description="WKF" evidence="2">
    <location>
        <begin position="149"/>
        <end position="210"/>
    </location>
</feature>
<feature type="compositionally biased region" description="Acidic residues" evidence="1">
    <location>
        <begin position="88"/>
        <end position="103"/>
    </location>
</feature>
<evidence type="ECO:0000259" key="2">
    <source>
        <dbReference type="Pfam" id="PF10180"/>
    </source>
</evidence>
<dbReference type="OrthoDB" id="10261563at2759"/>
<accession>A0A2I4D4B4</accession>
<dbReference type="KEGG" id="alim:106534824"/>
<dbReference type="Proteomes" id="UP000192220">
    <property type="component" value="Unplaced"/>
</dbReference>